<dbReference type="SUPFAM" id="SSF48726">
    <property type="entry name" value="Immunoglobulin"/>
    <property type="match status" value="1"/>
</dbReference>
<dbReference type="SMART" id="SM00409">
    <property type="entry name" value="IG"/>
    <property type="match status" value="1"/>
</dbReference>
<dbReference type="GO" id="GO:0016020">
    <property type="term" value="C:membrane"/>
    <property type="evidence" value="ECO:0007669"/>
    <property type="project" value="InterPro"/>
</dbReference>
<dbReference type="OMA" id="SACVVYE"/>
<feature type="chain" id="PRO_5034336625" evidence="2">
    <location>
        <begin position="20"/>
        <end position="213"/>
    </location>
</feature>
<accession>A0A8D0GS44</accession>
<evidence type="ECO:0000256" key="1">
    <source>
        <dbReference type="SAM" id="Phobius"/>
    </source>
</evidence>
<evidence type="ECO:0000259" key="3">
    <source>
        <dbReference type="SMART" id="SM00409"/>
    </source>
</evidence>
<keyword evidence="1" id="KW-0812">Transmembrane</keyword>
<reference evidence="4" key="1">
    <citation type="submission" date="2025-08" db="UniProtKB">
        <authorList>
            <consortium name="Ensembl"/>
        </authorList>
    </citation>
    <scope>IDENTIFICATION</scope>
</reference>
<dbReference type="InterPro" id="IPR039090">
    <property type="entry name" value="CD7"/>
</dbReference>
<dbReference type="InterPro" id="IPR013783">
    <property type="entry name" value="Ig-like_fold"/>
</dbReference>
<sequence>MCRTLGVLLVLSFLQVIPAQKGIIQKPPLIIADEGESVNITCQASQGTMDGMKLKREVVNDMTVLTVVENPRNISPRYAQGIEFVEVQNTFVITLRELQKNDTDVYYCRGIAVINGNHNSVSGSGTMLVVRDKCLEKMKQEERPSLSWLLYVLAFLGLFSVSLLGYIILSHIDIKKHCRRGKKGQAQNIVYEDMNCSLRRNNMATLNVYQNRE</sequence>
<keyword evidence="1" id="KW-0472">Membrane</keyword>
<dbReference type="Pfam" id="PF07686">
    <property type="entry name" value="V-set"/>
    <property type="match status" value="1"/>
</dbReference>
<dbReference type="InterPro" id="IPR013106">
    <property type="entry name" value="Ig_V-set"/>
</dbReference>
<reference evidence="4" key="2">
    <citation type="submission" date="2025-09" db="UniProtKB">
        <authorList>
            <consortium name="Ensembl"/>
        </authorList>
    </citation>
    <scope>IDENTIFICATION</scope>
</reference>
<dbReference type="PANTHER" id="PTHR15343:SF0">
    <property type="entry name" value="T-CELL ANTIGEN CD7"/>
    <property type="match status" value="1"/>
</dbReference>
<gene>
    <name evidence="4" type="primary">CD7</name>
</gene>
<dbReference type="GO" id="GO:0002250">
    <property type="term" value="P:adaptive immune response"/>
    <property type="evidence" value="ECO:0007669"/>
    <property type="project" value="InterPro"/>
</dbReference>
<feature type="domain" description="Immunoglobulin" evidence="3">
    <location>
        <begin position="27"/>
        <end position="131"/>
    </location>
</feature>
<dbReference type="Gene3D" id="2.60.40.10">
    <property type="entry name" value="Immunoglobulins"/>
    <property type="match status" value="1"/>
</dbReference>
<keyword evidence="5" id="KW-1185">Reference proteome</keyword>
<dbReference type="InterPro" id="IPR003599">
    <property type="entry name" value="Ig_sub"/>
</dbReference>
<dbReference type="PANTHER" id="PTHR15343">
    <property type="entry name" value="CD7"/>
    <property type="match status" value="1"/>
</dbReference>
<feature type="transmembrane region" description="Helical" evidence="1">
    <location>
        <begin position="148"/>
        <end position="169"/>
    </location>
</feature>
<dbReference type="Ensembl" id="ENSSPUT00000010017.1">
    <property type="protein sequence ID" value="ENSSPUP00000009390.1"/>
    <property type="gene ID" value="ENSSPUG00000007303.1"/>
</dbReference>
<keyword evidence="2" id="KW-0732">Signal</keyword>
<protein>
    <submittedName>
        <fullName evidence="4">CD7 molecule</fullName>
    </submittedName>
</protein>
<dbReference type="AlphaFoldDB" id="A0A8D0GS44"/>
<evidence type="ECO:0000313" key="5">
    <source>
        <dbReference type="Proteomes" id="UP000694392"/>
    </source>
</evidence>
<evidence type="ECO:0000313" key="4">
    <source>
        <dbReference type="Ensembl" id="ENSSPUP00000009390.1"/>
    </source>
</evidence>
<dbReference type="GO" id="GO:0048873">
    <property type="term" value="P:homeostasis of number of cells within a tissue"/>
    <property type="evidence" value="ECO:0007669"/>
    <property type="project" value="Ensembl"/>
</dbReference>
<keyword evidence="1" id="KW-1133">Transmembrane helix</keyword>
<name>A0A8D0GS44_SPHPU</name>
<evidence type="ECO:0000256" key="2">
    <source>
        <dbReference type="SAM" id="SignalP"/>
    </source>
</evidence>
<dbReference type="GeneTree" id="ENSGT00390000013965"/>
<dbReference type="InterPro" id="IPR036179">
    <property type="entry name" value="Ig-like_dom_sf"/>
</dbReference>
<dbReference type="Proteomes" id="UP000694392">
    <property type="component" value="Unplaced"/>
</dbReference>
<proteinExistence type="predicted"/>
<feature type="signal peptide" evidence="2">
    <location>
        <begin position="1"/>
        <end position="19"/>
    </location>
</feature>
<organism evidence="4 5">
    <name type="scientific">Sphenodon punctatus</name>
    <name type="common">Tuatara</name>
    <name type="synonym">Hatteria punctata</name>
    <dbReference type="NCBI Taxonomy" id="8508"/>
    <lineage>
        <taxon>Eukaryota</taxon>
        <taxon>Metazoa</taxon>
        <taxon>Chordata</taxon>
        <taxon>Craniata</taxon>
        <taxon>Vertebrata</taxon>
        <taxon>Euteleostomi</taxon>
        <taxon>Lepidosauria</taxon>
        <taxon>Sphenodontia</taxon>
        <taxon>Sphenodontidae</taxon>
        <taxon>Sphenodon</taxon>
    </lineage>
</organism>
<dbReference type="GO" id="GO:0038023">
    <property type="term" value="F:signaling receptor activity"/>
    <property type="evidence" value="ECO:0007669"/>
    <property type="project" value="InterPro"/>
</dbReference>